<dbReference type="EMBL" id="LMAR01000023">
    <property type="protein sequence ID" value="KQK31486.1"/>
    <property type="molecule type" value="Genomic_DNA"/>
</dbReference>
<dbReference type="RefSeq" id="WP_055727252.1">
    <property type="nucleotide sequence ID" value="NZ_FUYX01000005.1"/>
</dbReference>
<dbReference type="STRING" id="53254.SAMN05660750_02372"/>
<proteinExistence type="predicted"/>
<dbReference type="Proteomes" id="UP000051562">
    <property type="component" value="Unassembled WGS sequence"/>
</dbReference>
<dbReference type="EMBL" id="FUYX01000005">
    <property type="protein sequence ID" value="SKB79023.1"/>
    <property type="molecule type" value="Genomic_DNA"/>
</dbReference>
<gene>
    <name evidence="1" type="ORF">ARD30_03545</name>
    <name evidence="2" type="ORF">SAMN05660750_02372</name>
</gene>
<dbReference type="AlphaFoldDB" id="A0A0Q3PNS6"/>
<dbReference type="OrthoDB" id="650311at2"/>
<evidence type="ECO:0000313" key="2">
    <source>
        <dbReference type="EMBL" id="SKB79023.1"/>
    </source>
</evidence>
<dbReference type="Proteomes" id="UP000190130">
    <property type="component" value="Unassembled WGS sequence"/>
</dbReference>
<reference evidence="1 3" key="1">
    <citation type="submission" date="2015-10" db="EMBL/GenBank/DDBJ databases">
        <title>Draft genome of Bosea thiooxidans.</title>
        <authorList>
            <person name="Wang X."/>
        </authorList>
    </citation>
    <scope>NUCLEOTIDE SEQUENCE [LARGE SCALE GENOMIC DNA]</scope>
    <source>
        <strain evidence="1 3">CGMCC 9174</strain>
    </source>
</reference>
<name>A0A0Q3PNS6_9HYPH</name>
<evidence type="ECO:0000313" key="3">
    <source>
        <dbReference type="Proteomes" id="UP000051562"/>
    </source>
</evidence>
<organism evidence="1 3">
    <name type="scientific">Bosea thiooxidans</name>
    <dbReference type="NCBI Taxonomy" id="53254"/>
    <lineage>
        <taxon>Bacteria</taxon>
        <taxon>Pseudomonadati</taxon>
        <taxon>Pseudomonadota</taxon>
        <taxon>Alphaproteobacteria</taxon>
        <taxon>Hyphomicrobiales</taxon>
        <taxon>Boseaceae</taxon>
        <taxon>Bosea</taxon>
    </lineage>
</organism>
<protein>
    <submittedName>
        <fullName evidence="1">Uncharacterized protein</fullName>
    </submittedName>
</protein>
<evidence type="ECO:0000313" key="1">
    <source>
        <dbReference type="EMBL" id="KQK31486.1"/>
    </source>
</evidence>
<evidence type="ECO:0000313" key="4">
    <source>
        <dbReference type="Proteomes" id="UP000190130"/>
    </source>
</evidence>
<keyword evidence="3" id="KW-1185">Reference proteome</keyword>
<reference evidence="2 4" key="2">
    <citation type="submission" date="2017-02" db="EMBL/GenBank/DDBJ databases">
        <authorList>
            <person name="Peterson S.W."/>
        </authorList>
    </citation>
    <scope>NUCLEOTIDE SEQUENCE [LARGE SCALE GENOMIC DNA]</scope>
    <source>
        <strain evidence="2 4">DSM 9653</strain>
    </source>
</reference>
<sequence length="108" mass="11672">MTGTLLIAPEWLGRSGLWQVDAKGKRKAVDAEDVGLSDALGDRLEAWMDAFDAIYDEDAPETSDFADQVERMAWEAEGHALAHAIAAELGAGWSVQQDLTGWRGKGPS</sequence>
<accession>A0A0Q3PNS6</accession>